<evidence type="ECO:0000256" key="1">
    <source>
        <dbReference type="SAM" id="Phobius"/>
    </source>
</evidence>
<evidence type="ECO:0000313" key="2">
    <source>
        <dbReference type="EMBL" id="GAX47323.1"/>
    </source>
</evidence>
<sequence length="120" mass="13550">MEFMDKLAEVNSVMLAVFGISFFGSIRSLTKALLRQQDKRQQEKELLKSSFLMLKDSQLAILHNKIYTNCGEFLEAGYISIDDLDDLNYLFNAYKSLGGNGTGETLYNKVVALPNKNEGR</sequence>
<feature type="transmembrane region" description="Helical" evidence="1">
    <location>
        <begin position="12"/>
        <end position="34"/>
    </location>
</feature>
<gene>
    <name evidence="2" type="ORF">RsY01_922</name>
</gene>
<comment type="caution">
    <text evidence="2">The sequence shown here is derived from an EMBL/GenBank/DDBJ whole genome shotgun (WGS) entry which is preliminary data.</text>
</comment>
<dbReference type="Proteomes" id="UP000218689">
    <property type="component" value="Unassembled WGS sequence"/>
</dbReference>
<evidence type="ECO:0008006" key="4">
    <source>
        <dbReference type="Google" id="ProtNLM"/>
    </source>
</evidence>
<organism evidence="2 3">
    <name type="scientific">Pseudolactococcus reticulitermitis</name>
    <dbReference type="NCBI Taxonomy" id="2025039"/>
    <lineage>
        <taxon>Bacteria</taxon>
        <taxon>Bacillati</taxon>
        <taxon>Bacillota</taxon>
        <taxon>Bacilli</taxon>
        <taxon>Lactobacillales</taxon>
        <taxon>Streptococcaceae</taxon>
        <taxon>Pseudolactococcus</taxon>
    </lineage>
</organism>
<dbReference type="EMBL" id="BEDT01000002">
    <property type="protein sequence ID" value="GAX47323.1"/>
    <property type="molecule type" value="Genomic_DNA"/>
</dbReference>
<keyword evidence="1" id="KW-0472">Membrane</keyword>
<proteinExistence type="predicted"/>
<dbReference type="AlphaFoldDB" id="A0A224XCG3"/>
<reference evidence="3" key="1">
    <citation type="submission" date="2017-08" db="EMBL/GenBank/DDBJ databases">
        <title>Draft genome sequence of Lactococcus sp. strain Rs-Y01, isolated from the gut of the lower termite Reticulitermes speratus.</title>
        <authorList>
            <person name="Ohkuma M."/>
            <person name="Yuki M."/>
        </authorList>
    </citation>
    <scope>NUCLEOTIDE SEQUENCE [LARGE SCALE GENOMIC DNA]</scope>
    <source>
        <strain evidence="3">Rs-Y01</strain>
    </source>
</reference>
<name>A0A224XCG3_9LACT</name>
<keyword evidence="1" id="KW-0812">Transmembrane</keyword>
<keyword evidence="1" id="KW-1133">Transmembrane helix</keyword>
<keyword evidence="3" id="KW-1185">Reference proteome</keyword>
<protein>
    <recommendedName>
        <fullName evidence="4">Phage protein</fullName>
    </recommendedName>
</protein>
<accession>A0A224XCG3</accession>
<evidence type="ECO:0000313" key="3">
    <source>
        <dbReference type="Proteomes" id="UP000218689"/>
    </source>
</evidence>